<dbReference type="EMBL" id="JAHRIP010028391">
    <property type="protein sequence ID" value="MEQ2290538.1"/>
    <property type="molecule type" value="Genomic_DNA"/>
</dbReference>
<accession>A0ABV0YAH7</accession>
<organism evidence="2 3">
    <name type="scientific">Ameca splendens</name>
    <dbReference type="NCBI Taxonomy" id="208324"/>
    <lineage>
        <taxon>Eukaryota</taxon>
        <taxon>Metazoa</taxon>
        <taxon>Chordata</taxon>
        <taxon>Craniata</taxon>
        <taxon>Vertebrata</taxon>
        <taxon>Euteleostomi</taxon>
        <taxon>Actinopterygii</taxon>
        <taxon>Neopterygii</taxon>
        <taxon>Teleostei</taxon>
        <taxon>Neoteleostei</taxon>
        <taxon>Acanthomorphata</taxon>
        <taxon>Ovalentaria</taxon>
        <taxon>Atherinomorphae</taxon>
        <taxon>Cyprinodontiformes</taxon>
        <taxon>Goodeidae</taxon>
        <taxon>Ameca</taxon>
    </lineage>
</organism>
<proteinExistence type="predicted"/>
<reference evidence="2 3" key="1">
    <citation type="submission" date="2021-06" db="EMBL/GenBank/DDBJ databases">
        <authorList>
            <person name="Palmer J.M."/>
        </authorList>
    </citation>
    <scope>NUCLEOTIDE SEQUENCE [LARGE SCALE GENOMIC DNA]</scope>
    <source>
        <strain evidence="2 3">AS_MEX2019</strain>
        <tissue evidence="2">Muscle</tissue>
    </source>
</reference>
<feature type="region of interest" description="Disordered" evidence="1">
    <location>
        <begin position="1"/>
        <end position="26"/>
    </location>
</feature>
<feature type="compositionally biased region" description="Basic and acidic residues" evidence="1">
    <location>
        <begin position="88"/>
        <end position="99"/>
    </location>
</feature>
<evidence type="ECO:0000256" key="1">
    <source>
        <dbReference type="SAM" id="MobiDB-lite"/>
    </source>
</evidence>
<protein>
    <submittedName>
        <fullName evidence="2">Uncharacterized protein</fullName>
    </submittedName>
</protein>
<comment type="caution">
    <text evidence="2">The sequence shown here is derived from an EMBL/GenBank/DDBJ whole genome shotgun (WGS) entry which is preliminary data.</text>
</comment>
<gene>
    <name evidence="2" type="ORF">AMECASPLE_004207</name>
</gene>
<name>A0ABV0YAH7_9TELE</name>
<feature type="compositionally biased region" description="Polar residues" evidence="1">
    <location>
        <begin position="8"/>
        <end position="19"/>
    </location>
</feature>
<evidence type="ECO:0000313" key="2">
    <source>
        <dbReference type="EMBL" id="MEQ2290538.1"/>
    </source>
</evidence>
<dbReference type="Proteomes" id="UP001469553">
    <property type="component" value="Unassembled WGS sequence"/>
</dbReference>
<feature type="compositionally biased region" description="Polar residues" evidence="1">
    <location>
        <begin position="103"/>
        <end position="113"/>
    </location>
</feature>
<feature type="region of interest" description="Disordered" evidence="1">
    <location>
        <begin position="52"/>
        <end position="123"/>
    </location>
</feature>
<keyword evidence="3" id="KW-1185">Reference proteome</keyword>
<evidence type="ECO:0000313" key="3">
    <source>
        <dbReference type="Proteomes" id="UP001469553"/>
    </source>
</evidence>
<sequence length="123" mass="13039">MEDADRASTATLSAQSGFSPATAKEEEAKLGVRVVYRSALPCAPLWQRLDAGCAGREVRERPPGLTVKRGSGHLYANPGSAAAGEAGKSGRDPEGERAGRLFFSSNEADNSGQVPRDHQDNER</sequence>